<feature type="transmembrane region" description="Helical" evidence="2">
    <location>
        <begin position="493"/>
        <end position="514"/>
    </location>
</feature>
<evidence type="ECO:0000313" key="4">
    <source>
        <dbReference type="EMBL" id="CDP38032.1"/>
    </source>
</evidence>
<evidence type="ECO:0000256" key="2">
    <source>
        <dbReference type="SAM" id="Phobius"/>
    </source>
</evidence>
<accession>A0A060TGR1</accession>
<feature type="compositionally biased region" description="Polar residues" evidence="1">
    <location>
        <begin position="644"/>
        <end position="673"/>
    </location>
</feature>
<dbReference type="PANTHER" id="PTHR31605:SF0">
    <property type="entry name" value="GLYCEROL-3-PHOSPHATE O-ACYLTRANSFERASE 1"/>
    <property type="match status" value="1"/>
</dbReference>
<feature type="transmembrane region" description="Helical" evidence="2">
    <location>
        <begin position="407"/>
        <end position="426"/>
    </location>
</feature>
<feature type="domain" description="Phospholipid/glycerol acyltransferase" evidence="3">
    <location>
        <begin position="49"/>
        <end position="258"/>
    </location>
</feature>
<evidence type="ECO:0000259" key="3">
    <source>
        <dbReference type="SMART" id="SM00563"/>
    </source>
</evidence>
<organism evidence="4">
    <name type="scientific">Blastobotrys adeninivorans</name>
    <name type="common">Yeast</name>
    <name type="synonym">Arxula adeninivorans</name>
    <dbReference type="NCBI Taxonomy" id="409370"/>
    <lineage>
        <taxon>Eukaryota</taxon>
        <taxon>Fungi</taxon>
        <taxon>Dikarya</taxon>
        <taxon>Ascomycota</taxon>
        <taxon>Saccharomycotina</taxon>
        <taxon>Dipodascomycetes</taxon>
        <taxon>Dipodascales</taxon>
        <taxon>Trichomonascaceae</taxon>
        <taxon>Blastobotrys</taxon>
    </lineage>
</organism>
<dbReference type="AlphaFoldDB" id="A0A060TGR1"/>
<dbReference type="InterPro" id="IPR052744">
    <property type="entry name" value="GPAT/DAPAT"/>
</dbReference>
<evidence type="ECO:0000256" key="1">
    <source>
        <dbReference type="SAM" id="MobiDB-lite"/>
    </source>
</evidence>
<keyword evidence="4" id="KW-0808">Transferase</keyword>
<gene>
    <name evidence="4" type="ORF">GNLVRS02_ARAD1D25256g</name>
</gene>
<protein>
    <submittedName>
        <fullName evidence="4">ARAD1D25256p</fullName>
        <ecNumber evidence="4">2.3.1.15</ecNumber>
        <ecNumber evidence="4">2.3.1.42</ecNumber>
    </submittedName>
</protein>
<dbReference type="CDD" id="cd07992">
    <property type="entry name" value="LPLAT_AAK14816-like"/>
    <property type="match status" value="1"/>
</dbReference>
<reference evidence="4" key="1">
    <citation type="submission" date="2014-02" db="EMBL/GenBank/DDBJ databases">
        <authorList>
            <person name="Genoscope - CEA"/>
        </authorList>
    </citation>
    <scope>NUCLEOTIDE SEQUENCE</scope>
    <source>
        <strain evidence="4">LS3</strain>
    </source>
</reference>
<feature type="transmembrane region" description="Helical" evidence="2">
    <location>
        <begin position="458"/>
        <end position="481"/>
    </location>
</feature>
<feature type="compositionally biased region" description="Polar residues" evidence="1">
    <location>
        <begin position="610"/>
        <end position="629"/>
    </location>
</feature>
<dbReference type="InterPro" id="IPR002123">
    <property type="entry name" value="Plipid/glycerol_acylTrfase"/>
</dbReference>
<keyword evidence="4" id="KW-0012">Acyltransferase</keyword>
<dbReference type="PANTHER" id="PTHR31605">
    <property type="entry name" value="GLYCEROL-3-PHOSPHATE O-ACYLTRANSFERASE 1"/>
    <property type="match status" value="1"/>
</dbReference>
<reference evidence="4" key="2">
    <citation type="submission" date="2014-06" db="EMBL/GenBank/DDBJ databases">
        <title>The complete genome of Blastobotrys (Arxula) adeninivorans LS3 - a yeast of biotechnological interest.</title>
        <authorList>
            <person name="Kunze G."/>
            <person name="Gaillardin C."/>
            <person name="Czernicka M."/>
            <person name="Durrens P."/>
            <person name="Martin T."/>
            <person name="Boer E."/>
            <person name="Gabaldon T."/>
            <person name="Cruz J."/>
            <person name="Talla E."/>
            <person name="Marck C."/>
            <person name="Goffeau A."/>
            <person name="Barbe V."/>
            <person name="Baret P."/>
            <person name="Baronian K."/>
            <person name="Beier S."/>
            <person name="Bleykasten C."/>
            <person name="Bode R."/>
            <person name="Casaregola S."/>
            <person name="Despons L."/>
            <person name="Fairhead C."/>
            <person name="Giersberg M."/>
            <person name="Gierski P."/>
            <person name="Hahnel U."/>
            <person name="Hartmann A."/>
            <person name="Jankowska D."/>
            <person name="Jubin C."/>
            <person name="Jung P."/>
            <person name="Lafontaine I."/>
            <person name="Leh-Louis V."/>
            <person name="Lemaire M."/>
            <person name="Marcet-Houben M."/>
            <person name="Mascher M."/>
            <person name="Morel G."/>
            <person name="Richard G.-F."/>
            <person name="Riechen J."/>
            <person name="Sacerdot C."/>
            <person name="Sarkar A."/>
            <person name="Savel G."/>
            <person name="Schacherer J."/>
            <person name="Sherman D."/>
            <person name="Straub M.-L."/>
            <person name="Stein N."/>
            <person name="Thierry A."/>
            <person name="Trautwein-Schult A."/>
            <person name="Westhof E."/>
            <person name="Worch S."/>
            <person name="Dujon B."/>
            <person name="Souciet J.-L."/>
            <person name="Wincker P."/>
            <person name="Scholz U."/>
            <person name="Neuveglise N."/>
        </authorList>
    </citation>
    <scope>NUCLEOTIDE SEQUENCE</scope>
    <source>
        <strain evidence="4">LS3</strain>
    </source>
</reference>
<feature type="region of interest" description="Disordered" evidence="1">
    <location>
        <begin position="586"/>
        <end position="629"/>
    </location>
</feature>
<dbReference type="GO" id="GO:0016287">
    <property type="term" value="F:glycerone-phosphate O-acyltransferase activity"/>
    <property type="evidence" value="ECO:0007669"/>
    <property type="project" value="UniProtKB-EC"/>
</dbReference>
<keyword evidence="2" id="KW-1133">Transmembrane helix</keyword>
<dbReference type="SMART" id="SM00563">
    <property type="entry name" value="PlsC"/>
    <property type="match status" value="1"/>
</dbReference>
<feature type="transmembrane region" description="Helical" evidence="2">
    <location>
        <begin position="15"/>
        <end position="32"/>
    </location>
</feature>
<sequence length="701" mass="78057">MTSESIDTGLNFKTWLYDLVLWIFQVTFNIFFREILSRGAFRIPKSGPVIFVGAPHANQFVDPMLLMQQAKGVAGRRLSFLIAETSLRRKFIGAIARATQSIGVVRAQDNLKPGSGKISVDPNNGTRIVGEGTKFTAECMVKGIIGLPQQAGSAEIAEIVSDTELILRKEFKGAKAGALLKRGTSYKRADHVDQSKMYRQVFEHLHDGGCIGIFPEGGSHDRTDLLPLKAGVAIMALGAISEFPNLDVKIVPCGMNYFHPNKFRSRAVIEFGSPMTIPRELVEMYKQGGDQKRDAVKQLLDHIADGLRTVTVTTPDYETLMVVQAARRLYRPPNKKLPLPVVVELNRRLIRGYEKYKDDPKIVHLRNAVLSYNKKLKGLGLKDHQVETATLSPHKVVFKFLYRLSKLLVLAPLAMPGAIMFSPVFVATKLISRKRAKQALAKSTVKVQARDVVATWKVLVAMGLAPLLYTVYALVATYICYKKQWVSSELWSLAKVMLASYIVFPAITWSALVIGETGMDIFKSLRPLALALNPFHKNAIEELRETRRNLVMEVSEVVNSLGPELYPDFGKYSFRYNEYQNKEEKLANGKVEEGEEVEEENEIVARRRTSSASTDTNVSSDSHSISRVNSESGLANIPLFSNVDPVSNHSRASSGSSVLSMEVPDTTTATGQKVFQSEVSKRIRGAMEERIRARMEESDEE</sequence>
<dbReference type="EC" id="2.3.1.42" evidence="4"/>
<dbReference type="GO" id="GO:0004366">
    <property type="term" value="F:glycerol-3-phosphate O-acyltransferase activity"/>
    <property type="evidence" value="ECO:0007669"/>
    <property type="project" value="UniProtKB-EC"/>
</dbReference>
<proteinExistence type="predicted"/>
<dbReference type="EC" id="2.3.1.15" evidence="4"/>
<dbReference type="EMBL" id="HG937694">
    <property type="protein sequence ID" value="CDP38032.1"/>
    <property type="molecule type" value="Genomic_DNA"/>
</dbReference>
<keyword evidence="2" id="KW-0812">Transmembrane</keyword>
<dbReference type="SUPFAM" id="SSF69593">
    <property type="entry name" value="Glycerol-3-phosphate (1)-acyltransferase"/>
    <property type="match status" value="1"/>
</dbReference>
<feature type="compositionally biased region" description="Acidic residues" evidence="1">
    <location>
        <begin position="593"/>
        <end position="602"/>
    </location>
</feature>
<name>A0A060TGR1_BLAAD</name>
<dbReference type="Pfam" id="PF01553">
    <property type="entry name" value="Acyltransferase"/>
    <property type="match status" value="1"/>
</dbReference>
<keyword evidence="2" id="KW-0472">Membrane</keyword>
<feature type="region of interest" description="Disordered" evidence="1">
    <location>
        <begin position="641"/>
        <end position="673"/>
    </location>
</feature>
<dbReference type="PhylomeDB" id="A0A060TGR1"/>
<dbReference type="GO" id="GO:0008654">
    <property type="term" value="P:phospholipid biosynthetic process"/>
    <property type="evidence" value="ECO:0007669"/>
    <property type="project" value="TreeGrafter"/>
</dbReference>